<dbReference type="PRINTS" id="PR00762">
    <property type="entry name" value="CLCHANNEL"/>
</dbReference>
<feature type="transmembrane region" description="Helical" evidence="10">
    <location>
        <begin position="450"/>
        <end position="468"/>
    </location>
</feature>
<evidence type="ECO:0000256" key="9">
    <source>
        <dbReference type="ARBA" id="ARBA00023303"/>
    </source>
</evidence>
<evidence type="ECO:0000256" key="5">
    <source>
        <dbReference type="ARBA" id="ARBA00023065"/>
    </source>
</evidence>
<dbReference type="Gene3D" id="1.10.3080.10">
    <property type="entry name" value="Clc chloride channel"/>
    <property type="match status" value="1"/>
</dbReference>
<dbReference type="PANTHER" id="PTHR43427:SF6">
    <property type="entry name" value="CHLORIDE CHANNEL PROTEIN CLC-E"/>
    <property type="match status" value="1"/>
</dbReference>
<dbReference type="GO" id="GO:0034707">
    <property type="term" value="C:chloride channel complex"/>
    <property type="evidence" value="ECO:0007669"/>
    <property type="project" value="UniProtKB-KW"/>
</dbReference>
<keyword evidence="2" id="KW-0813">Transport</keyword>
<proteinExistence type="predicted"/>
<reference evidence="11" key="2">
    <citation type="journal article" date="2021" name="PeerJ">
        <title>Extensive microbial diversity within the chicken gut microbiome revealed by metagenomics and culture.</title>
        <authorList>
            <person name="Gilroy R."/>
            <person name="Ravi A."/>
            <person name="Getino M."/>
            <person name="Pursley I."/>
            <person name="Horton D.L."/>
            <person name="Alikhan N.F."/>
            <person name="Baker D."/>
            <person name="Gharbi K."/>
            <person name="Hall N."/>
            <person name="Watson M."/>
            <person name="Adriaenssens E.M."/>
            <person name="Foster-Nyarko E."/>
            <person name="Jarju S."/>
            <person name="Secka A."/>
            <person name="Antonio M."/>
            <person name="Oren A."/>
            <person name="Chaudhuri R.R."/>
            <person name="La Ragione R."/>
            <person name="Hildebrand F."/>
            <person name="Pallen M.J."/>
        </authorList>
    </citation>
    <scope>NUCLEOTIDE SEQUENCE</scope>
    <source>
        <strain evidence="11">35461</strain>
    </source>
</reference>
<evidence type="ECO:0000256" key="8">
    <source>
        <dbReference type="ARBA" id="ARBA00023214"/>
    </source>
</evidence>
<feature type="transmembrane region" description="Helical" evidence="10">
    <location>
        <begin position="98"/>
        <end position="119"/>
    </location>
</feature>
<dbReference type="InterPro" id="IPR050368">
    <property type="entry name" value="ClC-type_chloride_channel"/>
</dbReference>
<dbReference type="GO" id="GO:0005254">
    <property type="term" value="F:chloride channel activity"/>
    <property type="evidence" value="ECO:0007669"/>
    <property type="project" value="UniProtKB-KW"/>
</dbReference>
<dbReference type="Proteomes" id="UP000886845">
    <property type="component" value="Unassembled WGS sequence"/>
</dbReference>
<dbReference type="EMBL" id="DVOR01000103">
    <property type="protein sequence ID" value="HIV09125.1"/>
    <property type="molecule type" value="Genomic_DNA"/>
</dbReference>
<evidence type="ECO:0000256" key="2">
    <source>
        <dbReference type="ARBA" id="ARBA00022448"/>
    </source>
</evidence>
<evidence type="ECO:0000313" key="11">
    <source>
        <dbReference type="EMBL" id="HIV09125.1"/>
    </source>
</evidence>
<evidence type="ECO:0000256" key="4">
    <source>
        <dbReference type="ARBA" id="ARBA00022989"/>
    </source>
</evidence>
<feature type="transmembrane region" description="Helical" evidence="10">
    <location>
        <begin position="417"/>
        <end position="438"/>
    </location>
</feature>
<sequence length="506" mass="53059">MPRLPRAIPTADLLRGGRQSWRWLRFWVPAEGETLRMGRIVGIAAAVGLLAGLLAIAFFSAIEYVRVFALETLIQTNLPLAAGEVPLAHPVRLPIPPFLSALATLLLPACGALLACLVARRFAPSAGGHGTDTVIAAYHRSDVDIPPAVAPVKIVASSLVIGTGGSAGAEGPITQIGATCGALVGHVLRLSVYERRVLLAAGMAAGIGAIFRAPMAGALFAAEVLYRGFDLEGDVLIPSMVASTIAYMTYACVFGWEPVFATPGETFASPLKFLLYALLAFLIAAAVRFNILFFRQTEIVFRRLTLPPWAKPAIGGLLVGAIALVFPQILSTGYGTIQQTLLPNAAALDAFAPHAIGLLLALGAVKAIATSFTVGSGGAGGMLGPALFCGAAYGAGAGACFALLFPGLGVSLANCAMLGMAAYLTAAVRTPLAAILMVSEFTGNHNLLLPSMWVCGLAFLLTPGWTLYKSQLRDRDSSPAHLRRHVGLRHDVAVRVKRKPNKKKRR</sequence>
<evidence type="ECO:0000256" key="3">
    <source>
        <dbReference type="ARBA" id="ARBA00022692"/>
    </source>
</evidence>
<keyword evidence="7" id="KW-0869">Chloride channel</keyword>
<keyword evidence="5" id="KW-0406">Ion transport</keyword>
<keyword evidence="3 10" id="KW-0812">Transmembrane</keyword>
<protein>
    <submittedName>
        <fullName evidence="11">Chloride channel protein</fullName>
    </submittedName>
</protein>
<name>A0A9D1NNB8_9BACT</name>
<dbReference type="AlphaFoldDB" id="A0A9D1NNB8"/>
<accession>A0A9D1NNB8</accession>
<feature type="transmembrane region" description="Helical" evidence="10">
    <location>
        <begin position="240"/>
        <end position="261"/>
    </location>
</feature>
<evidence type="ECO:0000313" key="12">
    <source>
        <dbReference type="Proteomes" id="UP000886845"/>
    </source>
</evidence>
<dbReference type="SUPFAM" id="SSF81340">
    <property type="entry name" value="Clc chloride channel"/>
    <property type="match status" value="1"/>
</dbReference>
<feature type="transmembrane region" description="Helical" evidence="10">
    <location>
        <begin position="385"/>
        <end position="405"/>
    </location>
</feature>
<evidence type="ECO:0000256" key="7">
    <source>
        <dbReference type="ARBA" id="ARBA00023173"/>
    </source>
</evidence>
<keyword evidence="9" id="KW-0407">Ion channel</keyword>
<comment type="subcellular location">
    <subcellularLocation>
        <location evidence="1">Membrane</location>
        <topology evidence="1">Multi-pass membrane protein</topology>
    </subcellularLocation>
</comment>
<dbReference type="PANTHER" id="PTHR43427">
    <property type="entry name" value="CHLORIDE CHANNEL PROTEIN CLC-E"/>
    <property type="match status" value="1"/>
</dbReference>
<feature type="transmembrane region" description="Helical" evidence="10">
    <location>
        <begin position="346"/>
        <end position="365"/>
    </location>
</feature>
<feature type="transmembrane region" description="Helical" evidence="10">
    <location>
        <begin position="40"/>
        <end position="62"/>
    </location>
</feature>
<keyword evidence="4 10" id="KW-1133">Transmembrane helix</keyword>
<dbReference type="InterPro" id="IPR014743">
    <property type="entry name" value="Cl-channel_core"/>
</dbReference>
<reference evidence="11" key="1">
    <citation type="submission" date="2020-10" db="EMBL/GenBank/DDBJ databases">
        <authorList>
            <person name="Gilroy R."/>
        </authorList>
    </citation>
    <scope>NUCLEOTIDE SEQUENCE</scope>
    <source>
        <strain evidence="11">35461</strain>
    </source>
</reference>
<comment type="caution">
    <text evidence="11">The sequence shown here is derived from an EMBL/GenBank/DDBJ whole genome shotgun (WGS) entry which is preliminary data.</text>
</comment>
<organism evidence="11 12">
    <name type="scientific">Candidatus Spyradenecus faecavium</name>
    <dbReference type="NCBI Taxonomy" id="2840947"/>
    <lineage>
        <taxon>Bacteria</taxon>
        <taxon>Pseudomonadati</taxon>
        <taxon>Lentisphaerota</taxon>
        <taxon>Lentisphaeria</taxon>
        <taxon>Lentisphaerales</taxon>
        <taxon>Lentisphaeraceae</taxon>
        <taxon>Lentisphaeraceae incertae sedis</taxon>
        <taxon>Candidatus Spyradenecus</taxon>
    </lineage>
</organism>
<feature type="transmembrane region" description="Helical" evidence="10">
    <location>
        <begin position="197"/>
        <end position="220"/>
    </location>
</feature>
<evidence type="ECO:0000256" key="6">
    <source>
        <dbReference type="ARBA" id="ARBA00023136"/>
    </source>
</evidence>
<dbReference type="Pfam" id="PF00654">
    <property type="entry name" value="Voltage_CLC"/>
    <property type="match status" value="1"/>
</dbReference>
<evidence type="ECO:0000256" key="10">
    <source>
        <dbReference type="SAM" id="Phobius"/>
    </source>
</evidence>
<feature type="transmembrane region" description="Helical" evidence="10">
    <location>
        <begin position="313"/>
        <end position="334"/>
    </location>
</feature>
<keyword evidence="6 10" id="KW-0472">Membrane</keyword>
<keyword evidence="8" id="KW-0868">Chloride</keyword>
<evidence type="ECO:0000256" key="1">
    <source>
        <dbReference type="ARBA" id="ARBA00004141"/>
    </source>
</evidence>
<gene>
    <name evidence="11" type="ORF">IAC79_03310</name>
</gene>
<dbReference type="InterPro" id="IPR001807">
    <property type="entry name" value="ClC"/>
</dbReference>
<feature type="transmembrane region" description="Helical" evidence="10">
    <location>
        <begin position="273"/>
        <end position="293"/>
    </location>
</feature>
<dbReference type="CDD" id="cd00400">
    <property type="entry name" value="Voltage_gated_ClC"/>
    <property type="match status" value="1"/>
</dbReference>